<dbReference type="SUPFAM" id="SSF56935">
    <property type="entry name" value="Porins"/>
    <property type="match status" value="1"/>
</dbReference>
<dbReference type="PROSITE" id="PS52016">
    <property type="entry name" value="TONB_DEPENDENT_REC_3"/>
    <property type="match status" value="1"/>
</dbReference>
<dbReference type="InterPro" id="IPR037066">
    <property type="entry name" value="Plug_dom_sf"/>
</dbReference>
<keyword evidence="14" id="KW-1185">Reference proteome</keyword>
<evidence type="ECO:0000256" key="4">
    <source>
        <dbReference type="ARBA" id="ARBA00022692"/>
    </source>
</evidence>
<dbReference type="InterPro" id="IPR000531">
    <property type="entry name" value="Beta-barrel_TonB"/>
</dbReference>
<reference evidence="13 14" key="1">
    <citation type="submission" date="2022-03" db="EMBL/GenBank/DDBJ databases">
        <title>Hymenobactersp. isolated from the air.</title>
        <authorList>
            <person name="Won M."/>
            <person name="Kwon S.-W."/>
        </authorList>
    </citation>
    <scope>NUCLEOTIDE SEQUENCE [LARGE SCALE GENOMIC DNA]</scope>
    <source>
        <strain evidence="13 14">KACC 22596</strain>
    </source>
</reference>
<dbReference type="NCBIfam" id="TIGR04057">
    <property type="entry name" value="SusC_RagA_signa"/>
    <property type="match status" value="1"/>
</dbReference>
<name>A0ABY4B4F0_9BACT</name>
<organism evidence="13 14">
    <name type="scientific">Hymenobacter monticola</name>
    <dbReference type="NCBI Taxonomy" id="1705399"/>
    <lineage>
        <taxon>Bacteria</taxon>
        <taxon>Pseudomonadati</taxon>
        <taxon>Bacteroidota</taxon>
        <taxon>Cytophagia</taxon>
        <taxon>Cytophagales</taxon>
        <taxon>Hymenobacteraceae</taxon>
        <taxon>Hymenobacter</taxon>
    </lineage>
</organism>
<gene>
    <name evidence="13" type="ORF">MTP16_23285</name>
</gene>
<comment type="subcellular location">
    <subcellularLocation>
        <location evidence="1 8">Cell outer membrane</location>
        <topology evidence="1 8">Multi-pass membrane protein</topology>
    </subcellularLocation>
</comment>
<evidence type="ECO:0000313" key="13">
    <source>
        <dbReference type="EMBL" id="UOE34025.1"/>
    </source>
</evidence>
<dbReference type="InterPro" id="IPR008969">
    <property type="entry name" value="CarboxyPept-like_regulatory"/>
</dbReference>
<dbReference type="EMBL" id="CP094534">
    <property type="protein sequence ID" value="UOE34025.1"/>
    <property type="molecule type" value="Genomic_DNA"/>
</dbReference>
<keyword evidence="2 8" id="KW-0813">Transport</keyword>
<evidence type="ECO:0000256" key="5">
    <source>
        <dbReference type="ARBA" id="ARBA00023077"/>
    </source>
</evidence>
<evidence type="ECO:0000256" key="8">
    <source>
        <dbReference type="PROSITE-ProRule" id="PRU01360"/>
    </source>
</evidence>
<dbReference type="SUPFAM" id="SSF49464">
    <property type="entry name" value="Carboxypeptidase regulatory domain-like"/>
    <property type="match status" value="1"/>
</dbReference>
<keyword evidence="3 8" id="KW-1134">Transmembrane beta strand</keyword>
<proteinExistence type="inferred from homology"/>
<protein>
    <submittedName>
        <fullName evidence="13">TonB-dependent receptor</fullName>
    </submittedName>
</protein>
<dbReference type="RefSeq" id="WP_243514648.1">
    <property type="nucleotide sequence ID" value="NZ_CP094534.1"/>
</dbReference>
<keyword evidence="4 8" id="KW-0812">Transmembrane</keyword>
<dbReference type="InterPro" id="IPR039426">
    <property type="entry name" value="TonB-dep_rcpt-like"/>
</dbReference>
<dbReference type="InterPro" id="IPR012910">
    <property type="entry name" value="Plug_dom"/>
</dbReference>
<keyword evidence="10" id="KW-0732">Signal</keyword>
<dbReference type="Proteomes" id="UP000831390">
    <property type="component" value="Chromosome"/>
</dbReference>
<accession>A0ABY4B4F0</accession>
<keyword evidence="5 9" id="KW-0798">TonB box</keyword>
<keyword evidence="6 8" id="KW-0472">Membrane</keyword>
<keyword evidence="7 8" id="KW-0998">Cell outer membrane</keyword>
<dbReference type="Pfam" id="PF07715">
    <property type="entry name" value="Plug"/>
    <property type="match status" value="1"/>
</dbReference>
<dbReference type="Gene3D" id="2.60.40.1120">
    <property type="entry name" value="Carboxypeptidase-like, regulatory domain"/>
    <property type="match status" value="1"/>
</dbReference>
<feature type="signal peptide" evidence="10">
    <location>
        <begin position="1"/>
        <end position="21"/>
    </location>
</feature>
<dbReference type="NCBIfam" id="TIGR04056">
    <property type="entry name" value="OMP_RagA_SusC"/>
    <property type="match status" value="1"/>
</dbReference>
<evidence type="ECO:0000256" key="3">
    <source>
        <dbReference type="ARBA" id="ARBA00022452"/>
    </source>
</evidence>
<evidence type="ECO:0000256" key="1">
    <source>
        <dbReference type="ARBA" id="ARBA00004571"/>
    </source>
</evidence>
<evidence type="ECO:0000259" key="11">
    <source>
        <dbReference type="Pfam" id="PF00593"/>
    </source>
</evidence>
<dbReference type="Pfam" id="PF00593">
    <property type="entry name" value="TonB_dep_Rec_b-barrel"/>
    <property type="match status" value="1"/>
</dbReference>
<evidence type="ECO:0000256" key="2">
    <source>
        <dbReference type="ARBA" id="ARBA00022448"/>
    </source>
</evidence>
<dbReference type="Gene3D" id="2.170.130.10">
    <property type="entry name" value="TonB-dependent receptor, plug domain"/>
    <property type="match status" value="1"/>
</dbReference>
<evidence type="ECO:0000256" key="10">
    <source>
        <dbReference type="SAM" id="SignalP"/>
    </source>
</evidence>
<feature type="domain" description="TonB-dependent receptor-like beta-barrel" evidence="11">
    <location>
        <begin position="424"/>
        <end position="867"/>
    </location>
</feature>
<feature type="domain" description="TonB-dependent receptor plug" evidence="12">
    <location>
        <begin position="117"/>
        <end position="236"/>
    </location>
</feature>
<evidence type="ECO:0000259" key="12">
    <source>
        <dbReference type="Pfam" id="PF07715"/>
    </source>
</evidence>
<sequence length="1055" mass="113447">MKKILLMSLVLMFTLLHGAMAQTRTVTGRVTDQATGTGLPGVTVLLKGTTNGVSTNADGAFSLSVPESGGTLVFSSVGMTTQERAIGSNSQFSVALATDSKQLTEVVVTGYGGSQDVKDITGSVAQVKEEKLLLQPVVSVDQALQGRMAGVNINTTSGTLGDQAVIRIRGANSISNSSQPLFVVDGVPLNNNAQANSLSTRYNPLADINPNDIASVDVLKDASAAAIYGSRGANGVVIITTKRGKSGTNRLSFNSYYGFQDAVRKPQVLNAADFIAISNEKAANARAGSVGATGNVGNTSVPATIAAPIDLNGDGVPDETDWIKEIFQRGTQQNYQAALSGGSEFASYYGSADWNDQKGIIYKNRLRRGSGRLNIDITPKKWLKSGVSLNYSKTYNQGINGESALAGATVSGYTAPPNVPAFNPDGSYYLNNLGNLGNGNNAVPSTYAPNAYFHIIGTLRENRNDNTVQRTLGNGYLTVTPLKGLQLTTKYGIDYSTNFEDQYSSPILGSLGRQLGQGLVQLYNTTRTQYNWQNYANYDRTFDEKHTIGLTAGVEYQETRTQLVYSSGADFADNKFQSLLDGLYTNQTGTGGSAFNNGFQSYFARANYDFSSKYYASFSFRADASSVFGANNQRGYFPGGSVGWRVSQESFMKNISAINDLKLRASYGKVGNSAGIGSYASRTLVGGGQYADLNGFSINQVGNPSIQWETSKKLDIGFDAALVNNRINVTFDFFNNDVSGILLAAPVLRTTGIPGSSVNRNVGSMYNRGVELTINTVNVRLDNGFTWSSNLNGSILKNRITELATPTDITAGTQRASLGSSLGIYFLPVWAGVNPNNGNAQFLDKDGNIKQYDAAYTTNANATQGRWLTAAGDVTTPITVADYKYTAKTGYPTFFGGFDNTFAFKGVELGVFLQYSGGNQIYNGYRSALLSNSLQNNITEIKDRWTTPGQQTDIQKLVLRDVVSTQASTRWLENGDFLRIRQVSLGYNLPEPLIKRLGLNNLRVYVLGQNLYNFTKYKGLDPEVNSNIGNNIAYGVDGRSVPPTRSFTFGVNVGI</sequence>
<keyword evidence="13" id="KW-0675">Receptor</keyword>
<dbReference type="Pfam" id="PF13715">
    <property type="entry name" value="CarbopepD_reg_2"/>
    <property type="match status" value="1"/>
</dbReference>
<evidence type="ECO:0000256" key="7">
    <source>
        <dbReference type="ARBA" id="ARBA00023237"/>
    </source>
</evidence>
<dbReference type="InterPro" id="IPR023997">
    <property type="entry name" value="TonB-dep_OMP_SusC/RagA_CS"/>
</dbReference>
<feature type="chain" id="PRO_5045228208" evidence="10">
    <location>
        <begin position="22"/>
        <end position="1055"/>
    </location>
</feature>
<dbReference type="InterPro" id="IPR036942">
    <property type="entry name" value="Beta-barrel_TonB_sf"/>
</dbReference>
<evidence type="ECO:0000313" key="14">
    <source>
        <dbReference type="Proteomes" id="UP000831390"/>
    </source>
</evidence>
<comment type="similarity">
    <text evidence="8 9">Belongs to the TonB-dependent receptor family.</text>
</comment>
<dbReference type="Gene3D" id="2.40.170.20">
    <property type="entry name" value="TonB-dependent receptor, beta-barrel domain"/>
    <property type="match status" value="1"/>
</dbReference>
<dbReference type="InterPro" id="IPR023996">
    <property type="entry name" value="TonB-dep_OMP_SusC/RagA"/>
</dbReference>
<evidence type="ECO:0000256" key="6">
    <source>
        <dbReference type="ARBA" id="ARBA00023136"/>
    </source>
</evidence>
<evidence type="ECO:0000256" key="9">
    <source>
        <dbReference type="RuleBase" id="RU003357"/>
    </source>
</evidence>